<sequence>MTLSFSTSFSTSKRHSKQMPATQTKLNALAGLRAEHVEYEKALDDVRAEQARARTAVVREETKVKKAEKALEAKEPELVEVDAQIKHSSRKLQNSQKIQEQVGNNAGRQQAKLHSLRRDISNARQAADEAAEAYRRPSQHNTSLSENSLAEYRSL</sequence>
<evidence type="ECO:0000313" key="3">
    <source>
        <dbReference type="Proteomes" id="UP000054485"/>
    </source>
</evidence>
<keyword evidence="3" id="KW-1185">Reference proteome</keyword>
<feature type="compositionally biased region" description="Polar residues" evidence="1">
    <location>
        <begin position="91"/>
        <end position="108"/>
    </location>
</feature>
<feature type="compositionally biased region" description="Low complexity" evidence="1">
    <location>
        <begin position="1"/>
        <end position="11"/>
    </location>
</feature>
<evidence type="ECO:0000256" key="1">
    <source>
        <dbReference type="SAM" id="MobiDB-lite"/>
    </source>
</evidence>
<dbReference type="AlphaFoldDB" id="A0A0D0AU15"/>
<proteinExistence type="predicted"/>
<feature type="region of interest" description="Disordered" evidence="1">
    <location>
        <begin position="1"/>
        <end position="22"/>
    </location>
</feature>
<reference evidence="2 3" key="1">
    <citation type="submission" date="2014-04" db="EMBL/GenBank/DDBJ databases">
        <authorList>
            <consortium name="DOE Joint Genome Institute"/>
            <person name="Kuo A."/>
            <person name="Ruytinx J."/>
            <person name="Rineau F."/>
            <person name="Colpaert J."/>
            <person name="Kohler A."/>
            <person name="Nagy L.G."/>
            <person name="Floudas D."/>
            <person name="Copeland A."/>
            <person name="Barry K.W."/>
            <person name="Cichocki N."/>
            <person name="Veneault-Fourrey C."/>
            <person name="LaButti K."/>
            <person name="Lindquist E.A."/>
            <person name="Lipzen A."/>
            <person name="Lundell T."/>
            <person name="Morin E."/>
            <person name="Murat C."/>
            <person name="Sun H."/>
            <person name="Tunlid A."/>
            <person name="Henrissat B."/>
            <person name="Grigoriev I.V."/>
            <person name="Hibbett D.S."/>
            <person name="Martin F."/>
            <person name="Nordberg H.P."/>
            <person name="Cantor M.N."/>
            <person name="Hua S.X."/>
        </authorList>
    </citation>
    <scope>NUCLEOTIDE SEQUENCE [LARGE SCALE GENOMIC DNA]</scope>
    <source>
        <strain evidence="2 3">UH-Slu-Lm8-n1</strain>
    </source>
</reference>
<feature type="compositionally biased region" description="Polar residues" evidence="1">
    <location>
        <begin position="139"/>
        <end position="148"/>
    </location>
</feature>
<dbReference type="STRING" id="930992.A0A0D0AU15"/>
<evidence type="ECO:0000313" key="2">
    <source>
        <dbReference type="EMBL" id="KIK41439.1"/>
    </source>
</evidence>
<reference evidence="3" key="2">
    <citation type="submission" date="2015-01" db="EMBL/GenBank/DDBJ databases">
        <title>Evolutionary Origins and Diversification of the Mycorrhizal Mutualists.</title>
        <authorList>
            <consortium name="DOE Joint Genome Institute"/>
            <consortium name="Mycorrhizal Genomics Consortium"/>
            <person name="Kohler A."/>
            <person name="Kuo A."/>
            <person name="Nagy L.G."/>
            <person name="Floudas D."/>
            <person name="Copeland A."/>
            <person name="Barry K.W."/>
            <person name="Cichocki N."/>
            <person name="Veneault-Fourrey C."/>
            <person name="LaButti K."/>
            <person name="Lindquist E.A."/>
            <person name="Lipzen A."/>
            <person name="Lundell T."/>
            <person name="Morin E."/>
            <person name="Murat C."/>
            <person name="Riley R."/>
            <person name="Ohm R."/>
            <person name="Sun H."/>
            <person name="Tunlid A."/>
            <person name="Henrissat B."/>
            <person name="Grigoriev I.V."/>
            <person name="Hibbett D.S."/>
            <person name="Martin F."/>
        </authorList>
    </citation>
    <scope>NUCLEOTIDE SEQUENCE [LARGE SCALE GENOMIC DNA]</scope>
    <source>
        <strain evidence="3">UH-Slu-Lm8-n1</strain>
    </source>
</reference>
<gene>
    <name evidence="2" type="ORF">CY34DRAFT_203385</name>
</gene>
<protein>
    <submittedName>
        <fullName evidence="2">Uncharacterized protein</fullName>
    </submittedName>
</protein>
<organism evidence="2 3">
    <name type="scientific">Suillus luteus UH-Slu-Lm8-n1</name>
    <dbReference type="NCBI Taxonomy" id="930992"/>
    <lineage>
        <taxon>Eukaryota</taxon>
        <taxon>Fungi</taxon>
        <taxon>Dikarya</taxon>
        <taxon>Basidiomycota</taxon>
        <taxon>Agaricomycotina</taxon>
        <taxon>Agaricomycetes</taxon>
        <taxon>Agaricomycetidae</taxon>
        <taxon>Boletales</taxon>
        <taxon>Suillineae</taxon>
        <taxon>Suillaceae</taxon>
        <taxon>Suillus</taxon>
    </lineage>
</organism>
<dbReference type="HOGENOM" id="CLU_1696661_0_0_1"/>
<name>A0A0D0AU15_9AGAM</name>
<dbReference type="Proteomes" id="UP000054485">
    <property type="component" value="Unassembled WGS sequence"/>
</dbReference>
<dbReference type="EMBL" id="KN835268">
    <property type="protein sequence ID" value="KIK41439.1"/>
    <property type="molecule type" value="Genomic_DNA"/>
</dbReference>
<dbReference type="InParanoid" id="A0A0D0AU15"/>
<feature type="region of interest" description="Disordered" evidence="1">
    <location>
        <begin position="87"/>
        <end position="155"/>
    </location>
</feature>
<accession>A0A0D0AU15</accession>